<dbReference type="FunFam" id="3.30.1120.30:FF:000003">
    <property type="entry name" value="Serine/threonine-protein kinase PLK"/>
    <property type="match status" value="1"/>
</dbReference>
<dbReference type="CDD" id="cd13118">
    <property type="entry name" value="POLO_box_1"/>
    <property type="match status" value="1"/>
</dbReference>
<evidence type="ECO:0000256" key="3">
    <source>
        <dbReference type="ARBA" id="ARBA00022737"/>
    </source>
</evidence>
<protein>
    <recommendedName>
        <fullName evidence="10">Serine/threonine-protein kinase PLK</fullName>
        <ecNumber evidence="10">2.7.11.21</ecNumber>
    </recommendedName>
    <alternativeName>
        <fullName evidence="10">Polo-like kinase</fullName>
    </alternativeName>
</protein>
<dbReference type="GO" id="GO:0004674">
    <property type="term" value="F:protein serine/threonine kinase activity"/>
    <property type="evidence" value="ECO:0007669"/>
    <property type="project" value="UniProtKB-KW"/>
</dbReference>
<feature type="compositionally biased region" description="Polar residues" evidence="11">
    <location>
        <begin position="571"/>
        <end position="585"/>
    </location>
</feature>
<dbReference type="Gene3D" id="3.30.200.20">
    <property type="entry name" value="Phosphorylase Kinase, domain 1"/>
    <property type="match status" value="1"/>
</dbReference>
<gene>
    <name evidence="14" type="primary">Plk1</name>
</gene>
<reference evidence="14" key="2">
    <citation type="submission" date="2009-03" db="EMBL/GenBank/DDBJ databases">
        <authorList>
            <person name="Gang L."/>
        </authorList>
    </citation>
    <scope>NUCLEOTIDE SEQUENCE</scope>
    <source>
        <strain evidence="14">Anhui</strain>
    </source>
</reference>
<feature type="domain" description="Protein kinase" evidence="12">
    <location>
        <begin position="25"/>
        <end position="277"/>
    </location>
</feature>
<evidence type="ECO:0000313" key="14">
    <source>
        <dbReference type="EMBL" id="CAX72967.1"/>
    </source>
</evidence>
<dbReference type="PANTHER" id="PTHR24345:SF93">
    <property type="entry name" value="SERINE_THREONINE-PROTEIN KINASE PLK1"/>
    <property type="match status" value="1"/>
</dbReference>
<proteinExistence type="evidence at transcript level"/>
<feature type="binding site" evidence="9">
    <location>
        <position position="54"/>
    </location>
    <ligand>
        <name>ATP</name>
        <dbReference type="ChEBI" id="CHEBI:30616"/>
    </ligand>
</feature>
<evidence type="ECO:0000256" key="2">
    <source>
        <dbReference type="ARBA" id="ARBA00022679"/>
    </source>
</evidence>
<dbReference type="InterPro" id="IPR033701">
    <property type="entry name" value="POLO_box_1"/>
</dbReference>
<dbReference type="FunFam" id="1.10.510.10:FF:000571">
    <property type="entry name" value="Maternal embryonic leucine zipper kinase"/>
    <property type="match status" value="1"/>
</dbReference>
<dbReference type="EMBL" id="FN317236">
    <property type="protein sequence ID" value="CAX72967.1"/>
    <property type="molecule type" value="mRNA"/>
</dbReference>
<comment type="catalytic activity">
    <reaction evidence="7 10">
        <text>L-threonyl-[protein] + ATP = O-phospho-L-threonyl-[protein] + ADP + H(+)</text>
        <dbReference type="Rhea" id="RHEA:46608"/>
        <dbReference type="Rhea" id="RHEA-COMP:11060"/>
        <dbReference type="Rhea" id="RHEA-COMP:11605"/>
        <dbReference type="ChEBI" id="CHEBI:15378"/>
        <dbReference type="ChEBI" id="CHEBI:30013"/>
        <dbReference type="ChEBI" id="CHEBI:30616"/>
        <dbReference type="ChEBI" id="CHEBI:61977"/>
        <dbReference type="ChEBI" id="CHEBI:456216"/>
        <dbReference type="EC" id="2.7.11.21"/>
    </reaction>
</comment>
<keyword evidence="4 9" id="KW-0547">Nucleotide-binding</keyword>
<dbReference type="PROSITE" id="PS50011">
    <property type="entry name" value="PROTEIN_KINASE_DOM"/>
    <property type="match status" value="1"/>
</dbReference>
<evidence type="ECO:0000256" key="7">
    <source>
        <dbReference type="ARBA" id="ARBA00047802"/>
    </source>
</evidence>
<evidence type="ECO:0000256" key="11">
    <source>
        <dbReference type="SAM" id="MobiDB-lite"/>
    </source>
</evidence>
<dbReference type="GO" id="GO:0106310">
    <property type="term" value="F:protein serine kinase activity"/>
    <property type="evidence" value="ECO:0007669"/>
    <property type="project" value="RHEA"/>
</dbReference>
<dbReference type="GO" id="GO:0000776">
    <property type="term" value="C:kinetochore"/>
    <property type="evidence" value="ECO:0007669"/>
    <property type="project" value="TreeGrafter"/>
</dbReference>
<dbReference type="CDD" id="cd14099">
    <property type="entry name" value="STKc_PLK"/>
    <property type="match status" value="1"/>
</dbReference>
<evidence type="ECO:0000259" key="13">
    <source>
        <dbReference type="PROSITE" id="PS50078"/>
    </source>
</evidence>
<dbReference type="InterPro" id="IPR017441">
    <property type="entry name" value="Protein_kinase_ATP_BS"/>
</dbReference>
<keyword evidence="2 10" id="KW-0808">Transferase</keyword>
<evidence type="ECO:0000256" key="4">
    <source>
        <dbReference type="ARBA" id="ARBA00022741"/>
    </source>
</evidence>
<dbReference type="InterPro" id="IPR011009">
    <property type="entry name" value="Kinase-like_dom_sf"/>
</dbReference>
<evidence type="ECO:0000256" key="5">
    <source>
        <dbReference type="ARBA" id="ARBA00022777"/>
    </source>
</evidence>
<dbReference type="PANTHER" id="PTHR24345">
    <property type="entry name" value="SERINE/THREONINE-PROTEIN KINASE PLK"/>
    <property type="match status" value="1"/>
</dbReference>
<dbReference type="Pfam" id="PF00069">
    <property type="entry name" value="Pkinase"/>
    <property type="match status" value="1"/>
</dbReference>
<reference evidence="14" key="1">
    <citation type="journal article" date="2009" name="Nature">
        <title>The Schistosoma japonicum genome reveals features of host-parasite interplay.</title>
        <authorList>
            <person name="Liu F."/>
            <person name="Zhou Y."/>
            <person name="Wang Z.Q."/>
            <person name="Lu G."/>
            <person name="Zheng H."/>
            <person name="Brindley P.J."/>
            <person name="McManus D.P."/>
            <person name="Blair D."/>
            <person name="Zhang Q.H."/>
            <person name="Zhong Y."/>
            <person name="Wang S."/>
            <person name="Han Z.G."/>
            <person name="Chen Z."/>
        </authorList>
    </citation>
    <scope>NUCLEOTIDE SEQUENCE</scope>
    <source>
        <strain evidence="14">Anhui</strain>
    </source>
</reference>
<dbReference type="GO" id="GO:0000922">
    <property type="term" value="C:spindle pole"/>
    <property type="evidence" value="ECO:0007669"/>
    <property type="project" value="TreeGrafter"/>
</dbReference>
<dbReference type="SUPFAM" id="SSF82615">
    <property type="entry name" value="Polo-box domain"/>
    <property type="match status" value="2"/>
</dbReference>
<dbReference type="AlphaFoldDB" id="C1LE39"/>
<evidence type="ECO:0000259" key="12">
    <source>
        <dbReference type="PROSITE" id="PS50011"/>
    </source>
</evidence>
<dbReference type="InterPro" id="IPR008271">
    <property type="entry name" value="Ser/Thr_kinase_AS"/>
</dbReference>
<accession>C1LE39</accession>
<dbReference type="PROSITE" id="PS50078">
    <property type="entry name" value="POLO_BOX"/>
    <property type="match status" value="2"/>
</dbReference>
<evidence type="ECO:0000256" key="1">
    <source>
        <dbReference type="ARBA" id="ARBA00022527"/>
    </source>
</evidence>
<feature type="domain" description="POLO box" evidence="13">
    <location>
        <begin position="384"/>
        <end position="462"/>
    </location>
</feature>
<dbReference type="InterPro" id="IPR036947">
    <property type="entry name" value="POLO_box_dom_sf"/>
</dbReference>
<dbReference type="PROSITE" id="PS00107">
    <property type="entry name" value="PROTEIN_KINASE_ATP"/>
    <property type="match status" value="1"/>
</dbReference>
<dbReference type="GO" id="GO:0005737">
    <property type="term" value="C:cytoplasm"/>
    <property type="evidence" value="ECO:0007669"/>
    <property type="project" value="TreeGrafter"/>
</dbReference>
<dbReference type="InterPro" id="IPR000719">
    <property type="entry name" value="Prot_kinase_dom"/>
</dbReference>
<dbReference type="PROSITE" id="PS00108">
    <property type="entry name" value="PROTEIN_KINASE_ST"/>
    <property type="match status" value="1"/>
</dbReference>
<dbReference type="EC" id="2.7.11.21" evidence="10"/>
<dbReference type="Gene3D" id="1.10.510.10">
    <property type="entry name" value="Transferase(Phosphotransferase) domain 1"/>
    <property type="match status" value="1"/>
</dbReference>
<feature type="domain" description="POLO box" evidence="13">
    <location>
        <begin position="484"/>
        <end position="566"/>
    </location>
</feature>
<dbReference type="Gene3D" id="3.30.1120.30">
    <property type="entry name" value="POLO box domain"/>
    <property type="match status" value="2"/>
</dbReference>
<evidence type="ECO:0000256" key="8">
    <source>
        <dbReference type="ARBA" id="ARBA00048347"/>
    </source>
</evidence>
<dbReference type="Pfam" id="PF00659">
    <property type="entry name" value="POLO_box"/>
    <property type="match status" value="2"/>
</dbReference>
<comment type="catalytic activity">
    <reaction evidence="8">
        <text>L-seryl-[protein] + ATP = O-phospho-L-seryl-[protein] + ADP + H(+)</text>
        <dbReference type="Rhea" id="RHEA:17989"/>
        <dbReference type="Rhea" id="RHEA-COMP:9863"/>
        <dbReference type="Rhea" id="RHEA-COMP:11604"/>
        <dbReference type="ChEBI" id="CHEBI:15378"/>
        <dbReference type="ChEBI" id="CHEBI:29999"/>
        <dbReference type="ChEBI" id="CHEBI:30616"/>
        <dbReference type="ChEBI" id="CHEBI:83421"/>
        <dbReference type="ChEBI" id="CHEBI:456216"/>
        <dbReference type="EC" id="2.7.11.21"/>
    </reaction>
</comment>
<keyword evidence="6 9" id="KW-0067">ATP-binding</keyword>
<dbReference type="SUPFAM" id="SSF56112">
    <property type="entry name" value="Protein kinase-like (PK-like)"/>
    <property type="match status" value="1"/>
</dbReference>
<dbReference type="CDD" id="cd13117">
    <property type="entry name" value="POLO_box_2"/>
    <property type="match status" value="1"/>
</dbReference>
<evidence type="ECO:0000256" key="9">
    <source>
        <dbReference type="PROSITE-ProRule" id="PRU10141"/>
    </source>
</evidence>
<dbReference type="GO" id="GO:0007052">
    <property type="term" value="P:mitotic spindle organization"/>
    <property type="evidence" value="ECO:0007669"/>
    <property type="project" value="TreeGrafter"/>
</dbReference>
<keyword evidence="1 10" id="KW-0723">Serine/threonine-protein kinase</keyword>
<dbReference type="InterPro" id="IPR033695">
    <property type="entry name" value="POLO_box_2"/>
</dbReference>
<dbReference type="GO" id="GO:0005634">
    <property type="term" value="C:nucleus"/>
    <property type="evidence" value="ECO:0007669"/>
    <property type="project" value="TreeGrafter"/>
</dbReference>
<keyword evidence="5 10" id="KW-0418">Kinase</keyword>
<dbReference type="InterPro" id="IPR000959">
    <property type="entry name" value="POLO_box_dom"/>
</dbReference>
<keyword evidence="3" id="KW-0677">Repeat</keyword>
<dbReference type="FunFam" id="3.30.200.20:FF:000284">
    <property type="entry name" value="Serine/threonine-protein kinase PLK"/>
    <property type="match status" value="1"/>
</dbReference>
<dbReference type="SMART" id="SM00220">
    <property type="entry name" value="S_TKc"/>
    <property type="match status" value="1"/>
</dbReference>
<feature type="region of interest" description="Disordered" evidence="11">
    <location>
        <begin position="571"/>
        <end position="595"/>
    </location>
</feature>
<name>C1LE39_SCHJA</name>
<evidence type="ECO:0000256" key="6">
    <source>
        <dbReference type="ARBA" id="ARBA00022840"/>
    </source>
</evidence>
<organism evidence="14">
    <name type="scientific">Schistosoma japonicum</name>
    <name type="common">Blood fluke</name>
    <dbReference type="NCBI Taxonomy" id="6182"/>
    <lineage>
        <taxon>Eukaryota</taxon>
        <taxon>Metazoa</taxon>
        <taxon>Spiralia</taxon>
        <taxon>Lophotrochozoa</taxon>
        <taxon>Platyhelminthes</taxon>
        <taxon>Trematoda</taxon>
        <taxon>Digenea</taxon>
        <taxon>Strigeidida</taxon>
        <taxon>Schistosomatoidea</taxon>
        <taxon>Schistosomatidae</taxon>
        <taxon>Schistosoma</taxon>
    </lineage>
</organism>
<evidence type="ECO:0000256" key="10">
    <source>
        <dbReference type="RuleBase" id="RU361162"/>
    </source>
</evidence>
<dbReference type="GO" id="GO:0005813">
    <property type="term" value="C:centrosome"/>
    <property type="evidence" value="ECO:0007669"/>
    <property type="project" value="TreeGrafter"/>
</dbReference>
<sequence>MSTKEPVKPKDPPEIIVDASKKREFIRGRFLGKGGFAKCYELVDKKTGDKYAGKVINKSALVKESQKEKMRQEISIHRTLKHENVVGFYGHFEDSDFIYILLEICNRRSLLELHKRRKYVTEPEARYFMKQIVHGCQYLHENKIMHRDLKLANLFLDDNLKVKIGDFGLASRISREGEKKKTLCGTPNYIAPEVLSKGGHSFEVDSWSLGCILYTLLVGSPPFETTKLEETYARIKQNEYRIPIRVSTNASMLIRSLLHANPERRPNMFNVLDHDFFKDFTPSGLPVSCLSTCPRFDTMHRSQPGRRPLSDINPVEDVPITSGGGAVGNAVGAAVDNAVQPDDCWLGELQNRLARLLKEAREFEDSSPKAMEECEDPAACPIYWVSKWVDYSDKYGLGYQLCDNSYGVVFNDVTRLLLTTNAQNLQYIDEHGTERLFTLSKHPEQLTKKVTLLTCFKSYMHQNLLKAGENIARPDADAMARLPFLRRWFRTRSAIVLHLSNGTLQINFFDDHAKIILCPLMHAVTYIDANRDFRTYRFKHLRNFGISSDLANRLRYAATMIERLLLPVNSGTTSSASNDPNTKIAPTSAADNEKFNKPISTDVQKAIATGTAAATKGIATVIRSTDQ</sequence>
<comment type="similarity">
    <text evidence="10">Belongs to the protein kinase superfamily. Ser/Thr protein kinase family. CDC5/Polo subfamily.</text>
</comment>
<dbReference type="GO" id="GO:0005524">
    <property type="term" value="F:ATP binding"/>
    <property type="evidence" value="ECO:0007669"/>
    <property type="project" value="UniProtKB-UniRule"/>
</dbReference>